<accession>A0A8S2GRD7</accession>
<evidence type="ECO:0000313" key="11">
    <source>
        <dbReference type="Proteomes" id="UP000682733"/>
    </source>
</evidence>
<evidence type="ECO:0000256" key="5">
    <source>
        <dbReference type="PROSITE-ProRule" id="PRU00108"/>
    </source>
</evidence>
<gene>
    <name evidence="9" type="ORF">OVA965_LOCUS3187</name>
    <name evidence="10" type="ORF">TMI583_LOCUS3186</name>
</gene>
<sequence>FNLFNMMSITSDYFQRYLQPTNTWPLPFSISSSSNSIVCTNPTRNKFRTNLSARTTRFYIDDILGISNVQKAATLTSNNNIGDDNDQCYLESNSDGGEPPKKRKKARTTFTGKQIFELEKKFEDKKYLSSTERSEMATLLTVTETQVKIWFQNRRTKWKKQENISNAEAAEHKLGTRKTSTSTSLSLDINRISCFSTSNGTNGMSSSRSSSSHSNSSGGVRSNISNGEDNNMSHFCSQHTLDDGCLALSIEQQPSQLPRSSSSSNESNQVQMPLSSPPPTTTPDTQSKRQQINDFCLSPDSKTNTLKSSHNDFEKRVKTDFILTNDAMDNTSY</sequence>
<keyword evidence="2 5" id="KW-0238">DNA-binding</keyword>
<dbReference type="PROSITE" id="PS50071">
    <property type="entry name" value="HOMEOBOX_2"/>
    <property type="match status" value="1"/>
</dbReference>
<evidence type="ECO:0000259" key="8">
    <source>
        <dbReference type="PROSITE" id="PS50071"/>
    </source>
</evidence>
<dbReference type="InterPro" id="IPR001356">
    <property type="entry name" value="HD"/>
</dbReference>
<feature type="DNA-binding region" description="Homeobox" evidence="5">
    <location>
        <begin position="103"/>
        <end position="162"/>
    </location>
</feature>
<keyword evidence="4 5" id="KW-0539">Nucleus</keyword>
<reference evidence="10" key="1">
    <citation type="submission" date="2021-02" db="EMBL/GenBank/DDBJ databases">
        <authorList>
            <person name="Nowell W R."/>
        </authorList>
    </citation>
    <scope>NUCLEOTIDE SEQUENCE</scope>
</reference>
<feature type="region of interest" description="Disordered" evidence="7">
    <location>
        <begin position="253"/>
        <end position="290"/>
    </location>
</feature>
<feature type="compositionally biased region" description="Polar residues" evidence="7">
    <location>
        <begin position="224"/>
        <end position="235"/>
    </location>
</feature>
<feature type="region of interest" description="Disordered" evidence="7">
    <location>
        <begin position="197"/>
        <end position="235"/>
    </location>
</feature>
<organism evidence="10 11">
    <name type="scientific">Didymodactylos carnosus</name>
    <dbReference type="NCBI Taxonomy" id="1234261"/>
    <lineage>
        <taxon>Eukaryota</taxon>
        <taxon>Metazoa</taxon>
        <taxon>Spiralia</taxon>
        <taxon>Gnathifera</taxon>
        <taxon>Rotifera</taxon>
        <taxon>Eurotatoria</taxon>
        <taxon>Bdelloidea</taxon>
        <taxon>Philodinida</taxon>
        <taxon>Philodinidae</taxon>
        <taxon>Didymodactylos</taxon>
    </lineage>
</organism>
<dbReference type="EMBL" id="CAJOBA010000750">
    <property type="protein sequence ID" value="CAF3553989.1"/>
    <property type="molecule type" value="Genomic_DNA"/>
</dbReference>
<dbReference type="InterPro" id="IPR050394">
    <property type="entry name" value="Homeobox_NK-like"/>
</dbReference>
<dbReference type="AlphaFoldDB" id="A0A8S2GRD7"/>
<dbReference type="SMART" id="SM00389">
    <property type="entry name" value="HOX"/>
    <property type="match status" value="1"/>
</dbReference>
<proteinExistence type="predicted"/>
<feature type="non-terminal residue" evidence="10">
    <location>
        <position position="1"/>
    </location>
</feature>
<feature type="compositionally biased region" description="Low complexity" evidence="7">
    <location>
        <begin position="253"/>
        <end position="271"/>
    </location>
</feature>
<dbReference type="PANTHER" id="PTHR24340">
    <property type="entry name" value="HOMEOBOX PROTEIN NKX"/>
    <property type="match status" value="1"/>
</dbReference>
<feature type="domain" description="Homeobox" evidence="8">
    <location>
        <begin position="101"/>
        <end position="161"/>
    </location>
</feature>
<name>A0A8S2GRD7_9BILA</name>
<dbReference type="Proteomes" id="UP000682733">
    <property type="component" value="Unassembled WGS sequence"/>
</dbReference>
<dbReference type="GO" id="GO:0000978">
    <property type="term" value="F:RNA polymerase II cis-regulatory region sequence-specific DNA binding"/>
    <property type="evidence" value="ECO:0007669"/>
    <property type="project" value="TreeGrafter"/>
</dbReference>
<dbReference type="InterPro" id="IPR009057">
    <property type="entry name" value="Homeodomain-like_sf"/>
</dbReference>
<dbReference type="EMBL" id="CAJNOK010000750">
    <property type="protein sequence ID" value="CAF0773018.1"/>
    <property type="molecule type" value="Genomic_DNA"/>
</dbReference>
<dbReference type="GO" id="GO:0000981">
    <property type="term" value="F:DNA-binding transcription factor activity, RNA polymerase II-specific"/>
    <property type="evidence" value="ECO:0007669"/>
    <property type="project" value="InterPro"/>
</dbReference>
<dbReference type="SUPFAM" id="SSF46689">
    <property type="entry name" value="Homeodomain-like"/>
    <property type="match status" value="1"/>
</dbReference>
<dbReference type="InterPro" id="IPR020479">
    <property type="entry name" value="HD_metazoa"/>
</dbReference>
<dbReference type="GO" id="GO:0005634">
    <property type="term" value="C:nucleus"/>
    <property type="evidence" value="ECO:0007669"/>
    <property type="project" value="UniProtKB-SubCell"/>
</dbReference>
<evidence type="ECO:0000256" key="4">
    <source>
        <dbReference type="ARBA" id="ARBA00023242"/>
    </source>
</evidence>
<feature type="compositionally biased region" description="Low complexity" evidence="7">
    <location>
        <begin position="197"/>
        <end position="223"/>
    </location>
</feature>
<dbReference type="CDD" id="cd00086">
    <property type="entry name" value="homeodomain"/>
    <property type="match status" value="1"/>
</dbReference>
<evidence type="ECO:0000256" key="3">
    <source>
        <dbReference type="ARBA" id="ARBA00023155"/>
    </source>
</evidence>
<dbReference type="Gene3D" id="1.10.10.60">
    <property type="entry name" value="Homeodomain-like"/>
    <property type="match status" value="1"/>
</dbReference>
<dbReference type="InterPro" id="IPR017970">
    <property type="entry name" value="Homeobox_CS"/>
</dbReference>
<keyword evidence="3 5" id="KW-0371">Homeobox</keyword>
<dbReference type="PROSITE" id="PS00027">
    <property type="entry name" value="HOMEOBOX_1"/>
    <property type="match status" value="1"/>
</dbReference>
<dbReference type="Pfam" id="PF00046">
    <property type="entry name" value="Homeodomain"/>
    <property type="match status" value="1"/>
</dbReference>
<dbReference type="PANTHER" id="PTHR24340:SF70">
    <property type="entry name" value="NK7.1, ISOFORM A"/>
    <property type="match status" value="1"/>
</dbReference>
<dbReference type="PRINTS" id="PR00024">
    <property type="entry name" value="HOMEOBOX"/>
</dbReference>
<evidence type="ECO:0000256" key="7">
    <source>
        <dbReference type="SAM" id="MobiDB-lite"/>
    </source>
</evidence>
<evidence type="ECO:0000313" key="10">
    <source>
        <dbReference type="EMBL" id="CAF3553989.1"/>
    </source>
</evidence>
<evidence type="ECO:0000256" key="1">
    <source>
        <dbReference type="ARBA" id="ARBA00004123"/>
    </source>
</evidence>
<comment type="subcellular location">
    <subcellularLocation>
        <location evidence="1 5 6">Nucleus</location>
    </subcellularLocation>
</comment>
<protein>
    <recommendedName>
        <fullName evidence="8">Homeobox domain-containing protein</fullName>
    </recommendedName>
</protein>
<comment type="caution">
    <text evidence="10">The sequence shown here is derived from an EMBL/GenBank/DDBJ whole genome shotgun (WGS) entry which is preliminary data.</text>
</comment>
<dbReference type="Proteomes" id="UP000677228">
    <property type="component" value="Unassembled WGS sequence"/>
</dbReference>
<dbReference type="GO" id="GO:0030154">
    <property type="term" value="P:cell differentiation"/>
    <property type="evidence" value="ECO:0007669"/>
    <property type="project" value="TreeGrafter"/>
</dbReference>
<evidence type="ECO:0000313" key="9">
    <source>
        <dbReference type="EMBL" id="CAF0773018.1"/>
    </source>
</evidence>
<evidence type="ECO:0000256" key="2">
    <source>
        <dbReference type="ARBA" id="ARBA00023125"/>
    </source>
</evidence>
<evidence type="ECO:0000256" key="6">
    <source>
        <dbReference type="RuleBase" id="RU000682"/>
    </source>
</evidence>